<name>A0A3S5CLP1_9PLAT</name>
<keyword evidence="1" id="KW-0479">Metal-binding</keyword>
<evidence type="ECO:0000256" key="3">
    <source>
        <dbReference type="ARBA" id="ARBA00022771"/>
    </source>
</evidence>
<dbReference type="InterPro" id="IPR057357">
    <property type="entry name" value="Znf-C2H2_ZFAND2A/B"/>
</dbReference>
<sequence>MEFPEVGSNCAHKSCNRLVRCSGCQGVFCKDHYTYTAHSCPDAGKDVQVPICPLCGTPVPCRPEELPDIRVGQHIDTACQSKPALELKGKVFPNACSMARCKRKELILLVCDKCHRNFCVKHRNELDHQCDGPLPSGSLSKIPPSGAAAIFRAMRRNKNANNCQAQVSYY</sequence>
<dbReference type="Pfam" id="PF01428">
    <property type="entry name" value="zf-AN1"/>
    <property type="match status" value="2"/>
</dbReference>
<dbReference type="Pfam" id="PF25403">
    <property type="entry name" value="zf-C2H2_ZFAND2"/>
    <property type="match status" value="1"/>
</dbReference>
<keyword evidence="4" id="KW-0862">Zinc</keyword>
<keyword evidence="2" id="KW-0677">Repeat</keyword>
<dbReference type="GO" id="GO:0005737">
    <property type="term" value="C:cytoplasm"/>
    <property type="evidence" value="ECO:0007669"/>
    <property type="project" value="TreeGrafter"/>
</dbReference>
<dbReference type="InterPro" id="IPR035896">
    <property type="entry name" value="AN1-like_Znf"/>
</dbReference>
<dbReference type="AlphaFoldDB" id="A0A3S5CLP1"/>
<evidence type="ECO:0000256" key="4">
    <source>
        <dbReference type="ARBA" id="ARBA00022833"/>
    </source>
</evidence>
<evidence type="ECO:0000256" key="5">
    <source>
        <dbReference type="PROSITE-ProRule" id="PRU00449"/>
    </source>
</evidence>
<dbReference type="GO" id="GO:0008270">
    <property type="term" value="F:zinc ion binding"/>
    <property type="evidence" value="ECO:0007669"/>
    <property type="project" value="UniProtKB-KW"/>
</dbReference>
<evidence type="ECO:0000259" key="6">
    <source>
        <dbReference type="PROSITE" id="PS51039"/>
    </source>
</evidence>
<dbReference type="OrthoDB" id="431929at2759"/>
<dbReference type="SMART" id="SM00154">
    <property type="entry name" value="ZnF_AN1"/>
    <property type="match status" value="2"/>
</dbReference>
<evidence type="ECO:0000313" key="7">
    <source>
        <dbReference type="EMBL" id="VEL18706.1"/>
    </source>
</evidence>
<evidence type="ECO:0000256" key="2">
    <source>
        <dbReference type="ARBA" id="ARBA00022737"/>
    </source>
</evidence>
<accession>A0A3S5CLP1</accession>
<dbReference type="EMBL" id="CAAALY010038249">
    <property type="protein sequence ID" value="VEL18706.1"/>
    <property type="molecule type" value="Genomic_DNA"/>
</dbReference>
<evidence type="ECO:0000256" key="1">
    <source>
        <dbReference type="ARBA" id="ARBA00022723"/>
    </source>
</evidence>
<proteinExistence type="predicted"/>
<organism evidence="7 8">
    <name type="scientific">Protopolystoma xenopodis</name>
    <dbReference type="NCBI Taxonomy" id="117903"/>
    <lineage>
        <taxon>Eukaryota</taxon>
        <taxon>Metazoa</taxon>
        <taxon>Spiralia</taxon>
        <taxon>Lophotrochozoa</taxon>
        <taxon>Platyhelminthes</taxon>
        <taxon>Monogenea</taxon>
        <taxon>Polyopisthocotylea</taxon>
        <taxon>Polystomatidea</taxon>
        <taxon>Polystomatidae</taxon>
        <taxon>Protopolystoma</taxon>
    </lineage>
</organism>
<reference evidence="7" key="1">
    <citation type="submission" date="2018-11" db="EMBL/GenBank/DDBJ databases">
        <authorList>
            <consortium name="Pathogen Informatics"/>
        </authorList>
    </citation>
    <scope>NUCLEOTIDE SEQUENCE</scope>
</reference>
<keyword evidence="8" id="KW-1185">Reference proteome</keyword>
<keyword evidence="3 5" id="KW-0863">Zinc-finger</keyword>
<gene>
    <name evidence="7" type="ORF">PXEA_LOCUS12146</name>
</gene>
<dbReference type="InterPro" id="IPR000058">
    <property type="entry name" value="Znf_AN1"/>
</dbReference>
<dbReference type="PANTHER" id="PTHR14677">
    <property type="entry name" value="ARSENITE INDUCUBLE RNA ASSOCIATED PROTEIN AIP-1-RELATED"/>
    <property type="match status" value="1"/>
</dbReference>
<comment type="caution">
    <text evidence="7">The sequence shown here is derived from an EMBL/GenBank/DDBJ whole genome shotgun (WGS) entry which is preliminary data.</text>
</comment>
<dbReference type="SUPFAM" id="SSF118310">
    <property type="entry name" value="AN1-like Zinc finger"/>
    <property type="match status" value="2"/>
</dbReference>
<dbReference type="PROSITE" id="PS51039">
    <property type="entry name" value="ZF_AN1"/>
    <property type="match status" value="1"/>
</dbReference>
<protein>
    <recommendedName>
        <fullName evidence="6">AN1-type domain-containing protein</fullName>
    </recommendedName>
</protein>
<dbReference type="PANTHER" id="PTHR14677:SF20">
    <property type="entry name" value="ZINC FINGER AN1-TYPE CONTAINING 2A-RELATED"/>
    <property type="match status" value="1"/>
</dbReference>
<feature type="domain" description="AN1-type" evidence="6">
    <location>
        <begin position="90"/>
        <end position="138"/>
    </location>
</feature>
<dbReference type="Proteomes" id="UP000784294">
    <property type="component" value="Unassembled WGS sequence"/>
</dbReference>
<dbReference type="Gene3D" id="4.10.1110.10">
    <property type="entry name" value="AN1-like Zinc finger"/>
    <property type="match status" value="2"/>
</dbReference>
<evidence type="ECO:0000313" key="8">
    <source>
        <dbReference type="Proteomes" id="UP000784294"/>
    </source>
</evidence>